<evidence type="ECO:0008006" key="5">
    <source>
        <dbReference type="Google" id="ProtNLM"/>
    </source>
</evidence>
<evidence type="ECO:0000256" key="1">
    <source>
        <dbReference type="SAM" id="MobiDB-lite"/>
    </source>
</evidence>
<keyword evidence="2" id="KW-0732">Signal</keyword>
<organism evidence="3 4">
    <name type="scientific">Agrococcus jejuensis</name>
    <dbReference type="NCBI Taxonomy" id="399736"/>
    <lineage>
        <taxon>Bacteria</taxon>
        <taxon>Bacillati</taxon>
        <taxon>Actinomycetota</taxon>
        <taxon>Actinomycetes</taxon>
        <taxon>Micrococcales</taxon>
        <taxon>Microbacteriaceae</taxon>
        <taxon>Agrococcus</taxon>
    </lineage>
</organism>
<reference evidence="4" key="1">
    <citation type="submission" date="2016-10" db="EMBL/GenBank/DDBJ databases">
        <authorList>
            <person name="Varghese N."/>
            <person name="Submissions S."/>
        </authorList>
    </citation>
    <scope>NUCLEOTIDE SEQUENCE [LARGE SCALE GENOMIC DNA]</scope>
    <source>
        <strain evidence="4">DSM 22002</strain>
    </source>
</reference>
<dbReference type="AlphaFoldDB" id="A0A1G8BAP7"/>
<dbReference type="PROSITE" id="PS51257">
    <property type="entry name" value="PROKAR_LIPOPROTEIN"/>
    <property type="match status" value="1"/>
</dbReference>
<dbReference type="Proteomes" id="UP000198822">
    <property type="component" value="Chromosome I"/>
</dbReference>
<feature type="compositionally biased region" description="Low complexity" evidence="1">
    <location>
        <begin position="156"/>
        <end position="165"/>
    </location>
</feature>
<accession>A0A1G8BAP7</accession>
<evidence type="ECO:0000313" key="3">
    <source>
        <dbReference type="EMBL" id="SDH30287.1"/>
    </source>
</evidence>
<dbReference type="EMBL" id="LT629695">
    <property type="protein sequence ID" value="SDH30287.1"/>
    <property type="molecule type" value="Genomic_DNA"/>
</dbReference>
<gene>
    <name evidence="3" type="ORF">SAMN04489720_0819</name>
</gene>
<keyword evidence="4" id="KW-1185">Reference proteome</keyword>
<dbReference type="STRING" id="399736.SAMN04489720_0819"/>
<protein>
    <recommendedName>
        <fullName evidence="5">DNA modification methylase</fullName>
    </recommendedName>
</protein>
<dbReference type="RefSeq" id="WP_092502672.1">
    <property type="nucleotide sequence ID" value="NZ_LT629695.1"/>
</dbReference>
<feature type="region of interest" description="Disordered" evidence="1">
    <location>
        <begin position="141"/>
        <end position="165"/>
    </location>
</feature>
<evidence type="ECO:0000256" key="2">
    <source>
        <dbReference type="SAM" id="SignalP"/>
    </source>
</evidence>
<proteinExistence type="predicted"/>
<evidence type="ECO:0000313" key="4">
    <source>
        <dbReference type="Proteomes" id="UP000198822"/>
    </source>
</evidence>
<feature type="signal peptide" evidence="2">
    <location>
        <begin position="1"/>
        <end position="19"/>
    </location>
</feature>
<name>A0A1G8BAP7_9MICO</name>
<sequence length="165" mass="16808">MKSRLAAAAAAVIATATLAGCNFITPQATQFQYDAADGVSGTSGAVEIRNAVLVVDGELSSLAVTFVNDGPATTLQVTVGDETQIVDLDSGLTPYGFPEQQLVFTAPVTAGTIEDVVFSADAAERASLAVPTFSTDVANWSEYGPVAPAEDEAPEASEPAETPAP</sequence>
<feature type="chain" id="PRO_5038653836" description="DNA modification methylase" evidence="2">
    <location>
        <begin position="20"/>
        <end position="165"/>
    </location>
</feature>
<dbReference type="OrthoDB" id="3267550at2"/>